<reference evidence="1" key="1">
    <citation type="submission" date="2014-11" db="EMBL/GenBank/DDBJ databases">
        <authorList>
            <person name="Amaro Gonzalez C."/>
        </authorList>
    </citation>
    <scope>NUCLEOTIDE SEQUENCE</scope>
</reference>
<organism evidence="1">
    <name type="scientific">Anguilla anguilla</name>
    <name type="common">European freshwater eel</name>
    <name type="synonym">Muraena anguilla</name>
    <dbReference type="NCBI Taxonomy" id="7936"/>
    <lineage>
        <taxon>Eukaryota</taxon>
        <taxon>Metazoa</taxon>
        <taxon>Chordata</taxon>
        <taxon>Craniata</taxon>
        <taxon>Vertebrata</taxon>
        <taxon>Euteleostomi</taxon>
        <taxon>Actinopterygii</taxon>
        <taxon>Neopterygii</taxon>
        <taxon>Teleostei</taxon>
        <taxon>Anguilliformes</taxon>
        <taxon>Anguillidae</taxon>
        <taxon>Anguilla</taxon>
    </lineage>
</organism>
<proteinExistence type="predicted"/>
<dbReference type="AlphaFoldDB" id="A0A0E9P889"/>
<dbReference type="EMBL" id="GBXM01108317">
    <property type="protein sequence ID" value="JAH00260.1"/>
    <property type="molecule type" value="Transcribed_RNA"/>
</dbReference>
<sequence>MAQTENGMNNCFFCLFFDSLLISRCNA</sequence>
<name>A0A0E9P889_ANGAN</name>
<evidence type="ECO:0000313" key="1">
    <source>
        <dbReference type="EMBL" id="JAH00260.1"/>
    </source>
</evidence>
<protein>
    <submittedName>
        <fullName evidence="1">Uncharacterized protein</fullName>
    </submittedName>
</protein>
<accession>A0A0E9P889</accession>
<reference evidence="1" key="2">
    <citation type="journal article" date="2015" name="Fish Shellfish Immunol.">
        <title>Early steps in the European eel (Anguilla anguilla)-Vibrio vulnificus interaction in the gills: Role of the RtxA13 toxin.</title>
        <authorList>
            <person name="Callol A."/>
            <person name="Pajuelo D."/>
            <person name="Ebbesson L."/>
            <person name="Teles M."/>
            <person name="MacKenzie S."/>
            <person name="Amaro C."/>
        </authorList>
    </citation>
    <scope>NUCLEOTIDE SEQUENCE</scope>
</reference>